<keyword evidence="3" id="KW-0255">Endonuclease</keyword>
<reference evidence="9 10" key="1">
    <citation type="submission" date="2018-11" db="EMBL/GenBank/DDBJ databases">
        <title>Genomic Encyclopedia of Type Strains, Phase IV (KMG-IV): sequencing the most valuable type-strain genomes for metagenomic binning, comparative biology and taxonomic classification.</title>
        <authorList>
            <person name="Goeker M."/>
        </authorList>
    </citation>
    <scope>NUCLEOTIDE SEQUENCE [LARGE SCALE GENOMIC DNA]</scope>
    <source>
        <strain evidence="9 10">DSM 18090</strain>
    </source>
</reference>
<feature type="coiled-coil region" evidence="6">
    <location>
        <begin position="156"/>
        <end position="190"/>
    </location>
</feature>
<dbReference type="Pfam" id="PF03755">
    <property type="entry name" value="YicC-like_N"/>
    <property type="match status" value="1"/>
</dbReference>
<dbReference type="GO" id="GO:0004521">
    <property type="term" value="F:RNA endonuclease activity"/>
    <property type="evidence" value="ECO:0007669"/>
    <property type="project" value="InterPro"/>
</dbReference>
<dbReference type="PANTHER" id="PTHR30636:SF3">
    <property type="entry name" value="UPF0701 PROTEIN YICC"/>
    <property type="match status" value="1"/>
</dbReference>
<evidence type="ECO:0000256" key="4">
    <source>
        <dbReference type="ARBA" id="ARBA00022801"/>
    </source>
</evidence>
<evidence type="ECO:0000256" key="2">
    <source>
        <dbReference type="ARBA" id="ARBA00022722"/>
    </source>
</evidence>
<accession>A0A3N5BLJ5</accession>
<comment type="cofactor">
    <cofactor evidence="1">
        <name>a divalent metal cation</name>
        <dbReference type="ChEBI" id="CHEBI:60240"/>
    </cofactor>
</comment>
<keyword evidence="4" id="KW-0378">Hydrolase</keyword>
<dbReference type="AlphaFoldDB" id="A0A3N5BLJ5"/>
<evidence type="ECO:0000259" key="7">
    <source>
        <dbReference type="Pfam" id="PF03755"/>
    </source>
</evidence>
<organism evidence="9 10">
    <name type="scientific">Aquisalibacillus elongatus</name>
    <dbReference type="NCBI Taxonomy" id="485577"/>
    <lineage>
        <taxon>Bacteria</taxon>
        <taxon>Bacillati</taxon>
        <taxon>Bacillota</taxon>
        <taxon>Bacilli</taxon>
        <taxon>Bacillales</taxon>
        <taxon>Bacillaceae</taxon>
        <taxon>Aquisalibacillus</taxon>
    </lineage>
</organism>
<evidence type="ECO:0000256" key="3">
    <source>
        <dbReference type="ARBA" id="ARBA00022759"/>
    </source>
</evidence>
<proteinExistence type="inferred from homology"/>
<protein>
    <submittedName>
        <fullName evidence="9">Uncharacterized protein (TIGR00255 family)</fullName>
    </submittedName>
</protein>
<gene>
    <name evidence="9" type="ORF">EDC24_0937</name>
</gene>
<feature type="domain" description="Endoribonuclease YicC-like N-terminal" evidence="7">
    <location>
        <begin position="2"/>
        <end position="157"/>
    </location>
</feature>
<evidence type="ECO:0000259" key="8">
    <source>
        <dbReference type="Pfam" id="PF08340"/>
    </source>
</evidence>
<dbReference type="Pfam" id="PF08340">
    <property type="entry name" value="YicC-like_C"/>
    <property type="match status" value="1"/>
</dbReference>
<sequence length="292" mass="33980">MINSMTGFGQSQGKIGNTSISIEVKTVNHRFLDFSFKMPREFLAFEDAMKQKIRQYFNRGRIDVFINISGEEMKHKNIQVNWNTLDQYLQALNEIKEKRDVSGDIELEDILQLEDLFIEDEEVQIDETLQKQILTILEDVLQKVLTMRQDEGKALKQDVLNHVNEVKQLTDQLEQNMDAIQEEYKVKITERIKDHLNDSVQDEARIVQEVAILTDKANIAEEITRLFSHVEQVKETLELHQPIGRKLDFLTQELLRETNTIGSKSNDVQISKIVVALKSEIEKIKEQVQNIE</sequence>
<evidence type="ECO:0000256" key="5">
    <source>
        <dbReference type="ARBA" id="ARBA00035648"/>
    </source>
</evidence>
<dbReference type="PANTHER" id="PTHR30636">
    <property type="entry name" value="UPF0701 PROTEIN YICC"/>
    <property type="match status" value="1"/>
</dbReference>
<dbReference type="OrthoDB" id="9771229at2"/>
<dbReference type="InterPro" id="IPR013527">
    <property type="entry name" value="YicC-like_N"/>
</dbReference>
<evidence type="ECO:0000256" key="6">
    <source>
        <dbReference type="SAM" id="Coils"/>
    </source>
</evidence>
<name>A0A3N5BLJ5_9BACI</name>
<evidence type="ECO:0000313" key="9">
    <source>
        <dbReference type="EMBL" id="RPF56050.1"/>
    </source>
</evidence>
<comment type="similarity">
    <text evidence="5">Belongs to the YicC/YloC family.</text>
</comment>
<dbReference type="EMBL" id="RKRF01000007">
    <property type="protein sequence ID" value="RPF56050.1"/>
    <property type="molecule type" value="Genomic_DNA"/>
</dbReference>
<dbReference type="Proteomes" id="UP000276443">
    <property type="component" value="Unassembled WGS sequence"/>
</dbReference>
<keyword evidence="2" id="KW-0540">Nuclease</keyword>
<comment type="caution">
    <text evidence="9">The sequence shown here is derived from an EMBL/GenBank/DDBJ whole genome shotgun (WGS) entry which is preliminary data.</text>
</comment>
<keyword evidence="6" id="KW-0175">Coiled coil</keyword>
<evidence type="ECO:0000313" key="10">
    <source>
        <dbReference type="Proteomes" id="UP000276443"/>
    </source>
</evidence>
<dbReference type="InterPro" id="IPR005229">
    <property type="entry name" value="YicC/YloC-like"/>
</dbReference>
<dbReference type="NCBIfam" id="TIGR00255">
    <property type="entry name" value="YicC/YloC family endoribonuclease"/>
    <property type="match status" value="1"/>
</dbReference>
<evidence type="ECO:0000256" key="1">
    <source>
        <dbReference type="ARBA" id="ARBA00001968"/>
    </source>
</evidence>
<keyword evidence="10" id="KW-1185">Reference proteome</keyword>
<feature type="domain" description="Endoribonuclease YicC-like C-terminal" evidence="8">
    <location>
        <begin position="174"/>
        <end position="292"/>
    </location>
</feature>
<dbReference type="InterPro" id="IPR013551">
    <property type="entry name" value="YicC-like_C"/>
</dbReference>
<dbReference type="GO" id="GO:0016787">
    <property type="term" value="F:hydrolase activity"/>
    <property type="evidence" value="ECO:0007669"/>
    <property type="project" value="UniProtKB-KW"/>
</dbReference>